<feature type="region of interest" description="Disordered" evidence="9">
    <location>
        <begin position="568"/>
        <end position="593"/>
    </location>
</feature>
<dbReference type="PANTHER" id="PTHR31384:SF94">
    <property type="entry name" value="AUXIN RESPONSE FACTOR 17"/>
    <property type="match status" value="1"/>
</dbReference>
<dbReference type="GO" id="GO:0009734">
    <property type="term" value="P:auxin-activated signaling pathway"/>
    <property type="evidence" value="ECO:0007669"/>
    <property type="project" value="UniProtKB-KW"/>
</dbReference>
<dbReference type="FunFam" id="2.40.330.10:FF:000001">
    <property type="entry name" value="Auxin response factor"/>
    <property type="match status" value="1"/>
</dbReference>
<dbReference type="PROSITE" id="PS50863">
    <property type="entry name" value="B3"/>
    <property type="match status" value="1"/>
</dbReference>
<accession>A0A5N5NM40</accession>
<dbReference type="PANTHER" id="PTHR31384">
    <property type="entry name" value="AUXIN RESPONSE FACTOR 4-RELATED"/>
    <property type="match status" value="1"/>
</dbReference>
<dbReference type="InterPro" id="IPR010525">
    <property type="entry name" value="ARF_dom"/>
</dbReference>
<evidence type="ECO:0000256" key="1">
    <source>
        <dbReference type="ARBA" id="ARBA00004123"/>
    </source>
</evidence>
<comment type="subunit">
    <text evidence="8">Homodimers and heterodimers.</text>
</comment>
<name>A0A5N5NM40_9ROSI</name>
<evidence type="ECO:0000256" key="6">
    <source>
        <dbReference type="ARBA" id="ARBA00023242"/>
    </source>
</evidence>
<evidence type="ECO:0000256" key="7">
    <source>
        <dbReference type="ARBA" id="ARBA00023294"/>
    </source>
</evidence>
<evidence type="ECO:0000313" key="11">
    <source>
        <dbReference type="EMBL" id="KAB5568650.1"/>
    </source>
</evidence>
<comment type="function">
    <text evidence="8">Auxin response factors (ARFs) are transcriptional factors that bind specifically to the DNA sequence 5'-TGTCTC-3' found in the auxin-responsive promoter elements (AuxREs).</text>
</comment>
<dbReference type="Gene3D" id="2.40.330.10">
    <property type="entry name" value="DNA-binding pseudobarrel domain"/>
    <property type="match status" value="1"/>
</dbReference>
<evidence type="ECO:0000256" key="3">
    <source>
        <dbReference type="ARBA" id="ARBA00023015"/>
    </source>
</evidence>
<feature type="compositionally biased region" description="Polar residues" evidence="9">
    <location>
        <begin position="568"/>
        <end position="584"/>
    </location>
</feature>
<dbReference type="AlphaFoldDB" id="A0A5N5NM40"/>
<organism evidence="11 12">
    <name type="scientific">Salix brachista</name>
    <dbReference type="NCBI Taxonomy" id="2182728"/>
    <lineage>
        <taxon>Eukaryota</taxon>
        <taxon>Viridiplantae</taxon>
        <taxon>Streptophyta</taxon>
        <taxon>Embryophyta</taxon>
        <taxon>Tracheophyta</taxon>
        <taxon>Spermatophyta</taxon>
        <taxon>Magnoliopsida</taxon>
        <taxon>eudicotyledons</taxon>
        <taxon>Gunneridae</taxon>
        <taxon>Pentapetalae</taxon>
        <taxon>rosids</taxon>
        <taxon>fabids</taxon>
        <taxon>Malpighiales</taxon>
        <taxon>Salicaceae</taxon>
        <taxon>Saliceae</taxon>
        <taxon>Salix</taxon>
    </lineage>
</organism>
<evidence type="ECO:0000256" key="4">
    <source>
        <dbReference type="ARBA" id="ARBA00023125"/>
    </source>
</evidence>
<dbReference type="EMBL" id="VDCV01000002">
    <property type="protein sequence ID" value="KAB5568650.1"/>
    <property type="molecule type" value="Genomic_DNA"/>
</dbReference>
<evidence type="ECO:0000259" key="10">
    <source>
        <dbReference type="PROSITE" id="PS50863"/>
    </source>
</evidence>
<keyword evidence="12" id="KW-1185">Reference proteome</keyword>
<dbReference type="GO" id="GO:0005634">
    <property type="term" value="C:nucleus"/>
    <property type="evidence" value="ECO:0007669"/>
    <property type="project" value="UniProtKB-SubCell"/>
</dbReference>
<keyword evidence="6 8" id="KW-0539">Nucleus</keyword>
<protein>
    <recommendedName>
        <fullName evidence="8">Auxin response factor</fullName>
    </recommendedName>
</protein>
<dbReference type="CDD" id="cd10017">
    <property type="entry name" value="B3_DNA"/>
    <property type="match status" value="1"/>
</dbReference>
<dbReference type="Gene3D" id="2.30.30.1040">
    <property type="match status" value="2"/>
</dbReference>
<dbReference type="InterPro" id="IPR003340">
    <property type="entry name" value="B3_DNA-bd"/>
</dbReference>
<comment type="caution">
    <text evidence="11">The sequence shown here is derived from an EMBL/GenBank/DDBJ whole genome shotgun (WGS) entry which is preliminary data.</text>
</comment>
<dbReference type="Pfam" id="PF02362">
    <property type="entry name" value="B3"/>
    <property type="match status" value="1"/>
</dbReference>
<evidence type="ECO:0000313" key="12">
    <source>
        <dbReference type="Proteomes" id="UP000326939"/>
    </source>
</evidence>
<dbReference type="InterPro" id="IPR044835">
    <property type="entry name" value="ARF_plant"/>
</dbReference>
<comment type="subcellular location">
    <subcellularLocation>
        <location evidence="1 8">Nucleus</location>
    </subcellularLocation>
</comment>
<evidence type="ECO:0000256" key="8">
    <source>
        <dbReference type="RuleBase" id="RU004561"/>
    </source>
</evidence>
<keyword evidence="4 8" id="KW-0238">DNA-binding</keyword>
<keyword evidence="5 8" id="KW-0804">Transcription</keyword>
<evidence type="ECO:0000256" key="2">
    <source>
        <dbReference type="ARBA" id="ARBA00007853"/>
    </source>
</evidence>
<keyword evidence="7 8" id="KW-0927">Auxin signaling pathway</keyword>
<reference evidence="12" key="1">
    <citation type="journal article" date="2019" name="Gigascience">
        <title>De novo genome assembly of the endangered Acer yangbiense, a plant species with extremely small populations endemic to Yunnan Province, China.</title>
        <authorList>
            <person name="Yang J."/>
            <person name="Wariss H.M."/>
            <person name="Tao L."/>
            <person name="Zhang R."/>
            <person name="Yun Q."/>
            <person name="Hollingsworth P."/>
            <person name="Dao Z."/>
            <person name="Luo G."/>
            <person name="Guo H."/>
            <person name="Ma Y."/>
            <person name="Sun W."/>
        </authorList>
    </citation>
    <scope>NUCLEOTIDE SEQUENCE [LARGE SCALE GENOMIC DNA]</scope>
    <source>
        <strain evidence="12">cv. br00</strain>
    </source>
</reference>
<dbReference type="SUPFAM" id="SSF101936">
    <property type="entry name" value="DNA-binding pseudobarrel domain"/>
    <property type="match status" value="1"/>
</dbReference>
<comment type="similarity">
    <text evidence="2 8">Belongs to the ARF family.</text>
</comment>
<evidence type="ECO:0000256" key="5">
    <source>
        <dbReference type="ARBA" id="ARBA00023163"/>
    </source>
</evidence>
<evidence type="ECO:0000256" key="9">
    <source>
        <dbReference type="SAM" id="MobiDB-lite"/>
    </source>
</evidence>
<sequence>MPPPPQLTELSRVDPRIWRACAGSSVQVPAVNSRVYYFSQGHFEQSSSSTAPHPPFISNFALSKPSIPCQISAVDFLADPITDEVFTRILLIPLDNPSSNLPLSFVESCRSEGVNDVDDDESKILAFSKILTPSDANNGGGFSVPRFCADSIFPPLNYQADPPVQTLTVADIHGVNWDFRHIYRGTPRRHLLTTGWSKFVNNKKLIAGDSVVFMRNLKGEMFIGVRRSVRFNNSARWRGQISDSGGEGKVKVEEGFSRSWRGRLSQEAVVEAVERAAQGLPFEVVYYPRAGWYSDFVVRAEVVEAALCVFWTAGMRVKMTMETEDSSRMTWFQGTVSSTGLPDCGAWRGSPWRMLQGNLTCLEAVRISPWHFLGTSGLFHESFALPRGYFDQPNVKNASYIVAVYKFQQAETTIQSQHQTIDSFSIFAAILTFLSLVQITWDEPDALRNAKRVSPWQVEFVATTLPLQDASPPMKKLRYPHDSGFLTNGELFFPMSDLTNSRTGHINASMLNYSTFPAGMQGARQDPFSTFSLSNFISENASQVLGDKVSGNNLVPKMKRMPSEMNISSLQSGDLSPDNQSSAHSFGEDFSGNRSFNPQKVGISSIQLFGKIIHMNQPVENGFDTVGFMDNSSKDCNETEGVNALELSLTSSYTELLNRIDVQCQSASAVGACSA</sequence>
<dbReference type="Pfam" id="PF06507">
    <property type="entry name" value="ARF_AD"/>
    <property type="match status" value="1"/>
</dbReference>
<dbReference type="GO" id="GO:0003677">
    <property type="term" value="F:DNA binding"/>
    <property type="evidence" value="ECO:0007669"/>
    <property type="project" value="UniProtKB-KW"/>
</dbReference>
<gene>
    <name evidence="11" type="ORF">DKX38_002443</name>
</gene>
<keyword evidence="3 8" id="KW-0805">Transcription regulation</keyword>
<dbReference type="SMART" id="SM01019">
    <property type="entry name" value="B3"/>
    <property type="match status" value="1"/>
</dbReference>
<feature type="domain" description="TF-B3" evidence="10">
    <location>
        <begin position="127"/>
        <end position="229"/>
    </location>
</feature>
<dbReference type="InterPro" id="IPR015300">
    <property type="entry name" value="DNA-bd_pseudobarrel_sf"/>
</dbReference>
<dbReference type="Proteomes" id="UP000326939">
    <property type="component" value="Chromosome 2"/>
</dbReference>
<proteinExistence type="inferred from homology"/>
<dbReference type="GO" id="GO:0006355">
    <property type="term" value="P:regulation of DNA-templated transcription"/>
    <property type="evidence" value="ECO:0007669"/>
    <property type="project" value="InterPro"/>
</dbReference>